<reference evidence="2 3" key="1">
    <citation type="journal article" date="2014" name="Nat. Genet.">
        <title>Genome and transcriptome of the porcine whipworm Trichuris suis.</title>
        <authorList>
            <person name="Jex A.R."/>
            <person name="Nejsum P."/>
            <person name="Schwarz E.M."/>
            <person name="Hu L."/>
            <person name="Young N.D."/>
            <person name="Hall R.S."/>
            <person name="Korhonen P.K."/>
            <person name="Liao S."/>
            <person name="Thamsborg S."/>
            <person name="Xia J."/>
            <person name="Xu P."/>
            <person name="Wang S."/>
            <person name="Scheerlinck J.P."/>
            <person name="Hofmann A."/>
            <person name="Sternberg P.W."/>
            <person name="Wang J."/>
            <person name="Gasser R.B."/>
        </authorList>
    </citation>
    <scope>NUCLEOTIDE SEQUENCE [LARGE SCALE GENOMIC DNA]</scope>
    <source>
        <strain evidence="2">DCEP-RM93M</strain>
    </source>
</reference>
<dbReference type="AlphaFoldDB" id="A0A085M8I8"/>
<accession>A0A085M8I8</accession>
<sequence length="134" mass="15643">MSESKKKCRQYNAEYLKYGFVASPGNMQAPMCLLCERKFSNASMRPCKMVKHLYSMHPDKASKNLAYFQSLHERFLRRPTLERSFPSTSRTQEHDGLLYSYSDKSQLFQPGGCQNPESRNPYRSKSRQSKSRKV</sequence>
<dbReference type="Proteomes" id="UP000030764">
    <property type="component" value="Unassembled WGS sequence"/>
</dbReference>
<gene>
    <name evidence="2" type="ORF">M513_05640</name>
</gene>
<name>A0A085M8I8_9BILA</name>
<feature type="compositionally biased region" description="Basic residues" evidence="1">
    <location>
        <begin position="122"/>
        <end position="134"/>
    </location>
</feature>
<keyword evidence="3" id="KW-1185">Reference proteome</keyword>
<evidence type="ECO:0000256" key="1">
    <source>
        <dbReference type="SAM" id="MobiDB-lite"/>
    </source>
</evidence>
<protein>
    <recommendedName>
        <fullName evidence="4">BED-type domain-containing protein</fullName>
    </recommendedName>
</protein>
<evidence type="ECO:0008006" key="4">
    <source>
        <dbReference type="Google" id="ProtNLM"/>
    </source>
</evidence>
<organism evidence="2 3">
    <name type="scientific">Trichuris suis</name>
    <name type="common">pig whipworm</name>
    <dbReference type="NCBI Taxonomy" id="68888"/>
    <lineage>
        <taxon>Eukaryota</taxon>
        <taxon>Metazoa</taxon>
        <taxon>Ecdysozoa</taxon>
        <taxon>Nematoda</taxon>
        <taxon>Enoplea</taxon>
        <taxon>Dorylaimia</taxon>
        <taxon>Trichinellida</taxon>
        <taxon>Trichuridae</taxon>
        <taxon>Trichuris</taxon>
    </lineage>
</organism>
<evidence type="ECO:0000313" key="2">
    <source>
        <dbReference type="EMBL" id="KFD53534.1"/>
    </source>
</evidence>
<dbReference type="EMBL" id="KL363216">
    <property type="protein sequence ID" value="KFD53534.1"/>
    <property type="molecule type" value="Genomic_DNA"/>
</dbReference>
<evidence type="ECO:0000313" key="3">
    <source>
        <dbReference type="Proteomes" id="UP000030764"/>
    </source>
</evidence>
<feature type="region of interest" description="Disordered" evidence="1">
    <location>
        <begin position="105"/>
        <end position="134"/>
    </location>
</feature>
<proteinExistence type="predicted"/>